<gene>
    <name evidence="2" type="ORF">D1223_14845</name>
</gene>
<accession>A0A399R6W7</accession>
<proteinExistence type="predicted"/>
<comment type="caution">
    <text evidence="2">The sequence shown here is derived from an EMBL/GenBank/DDBJ whole genome shotgun (WGS) entry which is preliminary data.</text>
</comment>
<evidence type="ECO:0000313" key="2">
    <source>
        <dbReference type="EMBL" id="RIJ27108.1"/>
    </source>
</evidence>
<keyword evidence="1" id="KW-0472">Membrane</keyword>
<dbReference type="Proteomes" id="UP000266385">
    <property type="component" value="Unassembled WGS sequence"/>
</dbReference>
<evidence type="ECO:0000256" key="1">
    <source>
        <dbReference type="SAM" id="Phobius"/>
    </source>
</evidence>
<dbReference type="RefSeq" id="WP_119377222.1">
    <property type="nucleotide sequence ID" value="NZ_QWFX01000014.1"/>
</dbReference>
<feature type="transmembrane region" description="Helical" evidence="1">
    <location>
        <begin position="233"/>
        <end position="254"/>
    </location>
</feature>
<dbReference type="OrthoDB" id="7619296at2"/>
<keyword evidence="3" id="KW-1185">Reference proteome</keyword>
<organism evidence="2 3">
    <name type="scientific">Henriciella mobilis</name>
    <dbReference type="NCBI Taxonomy" id="2305467"/>
    <lineage>
        <taxon>Bacteria</taxon>
        <taxon>Pseudomonadati</taxon>
        <taxon>Pseudomonadota</taxon>
        <taxon>Alphaproteobacteria</taxon>
        <taxon>Hyphomonadales</taxon>
        <taxon>Hyphomonadaceae</taxon>
        <taxon>Henriciella</taxon>
    </lineage>
</organism>
<sequence>MLRLVSLILFLAGVAFVGWGGYRIYSGDFGAQDEKAVVESQPFQTKSLETDVPRGSADDMAAFEVTPDEDSFGALADEDTFGVASATDRLMERLRTVPIAHETPTQAKFNRAFEVTVAIDATGDSSAADALPGKGNIVEGEAQVLEKAQATLSGSAFDIEIVSPSVQTISPVTENIWRWRVTPLETGTHELRIELFALENNEALPIRTFTDRVEVRVSRLGQVLATADSLDPVFMILGGAGSLLAGLFGVFRFFRGR</sequence>
<reference evidence="2 3" key="1">
    <citation type="submission" date="2018-08" db="EMBL/GenBank/DDBJ databases">
        <title>Henriciella mobilis sp. nov., isolated from seawater.</title>
        <authorList>
            <person name="Cheng H."/>
            <person name="Wu Y.-H."/>
            <person name="Xu X.-W."/>
            <person name="Guo L.-L."/>
        </authorList>
    </citation>
    <scope>NUCLEOTIDE SEQUENCE [LARGE SCALE GENOMIC DNA]</scope>
    <source>
        <strain evidence="2 3">JN25</strain>
    </source>
</reference>
<protein>
    <submittedName>
        <fullName evidence="2">Uncharacterized protein</fullName>
    </submittedName>
</protein>
<evidence type="ECO:0000313" key="3">
    <source>
        <dbReference type="Proteomes" id="UP000266385"/>
    </source>
</evidence>
<dbReference type="AlphaFoldDB" id="A0A399R6W7"/>
<keyword evidence="1" id="KW-0812">Transmembrane</keyword>
<keyword evidence="1" id="KW-1133">Transmembrane helix</keyword>
<dbReference type="EMBL" id="QWFX01000014">
    <property type="protein sequence ID" value="RIJ27108.1"/>
    <property type="molecule type" value="Genomic_DNA"/>
</dbReference>
<name>A0A399R6W7_9PROT</name>